<dbReference type="SUPFAM" id="SSF56784">
    <property type="entry name" value="HAD-like"/>
    <property type="match status" value="1"/>
</dbReference>
<name>A0A315XWZ7_RUMFL</name>
<sequence>MEDKTIMAQEVKEKEIETIRNRKPRMAICYDFDKTLSPDDMQTFTLIPSFNIDKNSFWEETGKLAHDNLMDNNLAWMYQLIKHSTFRDKSIKKEYFQAIGKDVKLYKGVDKWFDRINDYAEKQGIILEHYIISSGLKEIIEGSMIADKFKRIYASSYYYSSDGVAVWPAQAVNYTNKTQFIFRIAKGIFEEYDETVNDSMPESNLYIPYENIVYIGDSATDIPCMRLVKSKGGFSIGVYDLEKDMRQKVYQLFNDGRINYYAPADYSSRSELMQYVKKIVDTVAAKEKMKTEQMILNVDAALFGAIKAMERMSSLANEKTPKKMKRDLESTIKEMKDLLSGNIE</sequence>
<dbReference type="GO" id="GO:0016787">
    <property type="term" value="F:hydrolase activity"/>
    <property type="evidence" value="ECO:0007669"/>
    <property type="project" value="UniProtKB-KW"/>
</dbReference>
<evidence type="ECO:0000313" key="1">
    <source>
        <dbReference type="EMBL" id="PWJ10082.1"/>
    </source>
</evidence>
<comment type="caution">
    <text evidence="1">The sequence shown here is derived from an EMBL/GenBank/DDBJ whole genome shotgun (WGS) entry which is preliminary data.</text>
</comment>
<dbReference type="RefSeq" id="WP_242978648.1">
    <property type="nucleotide sequence ID" value="NZ_QGDI01000016.1"/>
</dbReference>
<dbReference type="Pfam" id="PF12710">
    <property type="entry name" value="HAD"/>
    <property type="match status" value="1"/>
</dbReference>
<dbReference type="Proteomes" id="UP000245720">
    <property type="component" value="Unassembled WGS sequence"/>
</dbReference>
<accession>A0A315XWZ7</accession>
<dbReference type="CDD" id="cd01427">
    <property type="entry name" value="HAD_like"/>
    <property type="match status" value="1"/>
</dbReference>
<dbReference type="AlphaFoldDB" id="A0A315XWZ7"/>
<dbReference type="EMBL" id="QGDI01000016">
    <property type="protein sequence ID" value="PWJ10082.1"/>
    <property type="molecule type" value="Genomic_DNA"/>
</dbReference>
<evidence type="ECO:0000313" key="2">
    <source>
        <dbReference type="Proteomes" id="UP000245720"/>
    </source>
</evidence>
<dbReference type="InterPro" id="IPR036412">
    <property type="entry name" value="HAD-like_sf"/>
</dbReference>
<gene>
    <name evidence="1" type="ORF">IE37_03174</name>
</gene>
<reference evidence="1 2" key="1">
    <citation type="submission" date="2018-05" db="EMBL/GenBank/DDBJ databases">
        <title>The Hungate 1000. A catalogue of reference genomes from the rumen microbiome.</title>
        <authorList>
            <person name="Kelly W."/>
        </authorList>
    </citation>
    <scope>NUCLEOTIDE SEQUENCE [LARGE SCALE GENOMIC DNA]</scope>
    <source>
        <strain evidence="1 2">SAb67</strain>
    </source>
</reference>
<organism evidence="1 2">
    <name type="scientific">Ruminococcus flavefaciens</name>
    <dbReference type="NCBI Taxonomy" id="1265"/>
    <lineage>
        <taxon>Bacteria</taxon>
        <taxon>Bacillati</taxon>
        <taxon>Bacillota</taxon>
        <taxon>Clostridia</taxon>
        <taxon>Eubacteriales</taxon>
        <taxon>Oscillospiraceae</taxon>
        <taxon>Ruminococcus</taxon>
    </lineage>
</organism>
<proteinExistence type="predicted"/>
<keyword evidence="1" id="KW-0378">Hydrolase</keyword>
<protein>
    <submittedName>
        <fullName evidence="1">Haloacid dehalogenase-like hydrolase</fullName>
    </submittedName>
</protein>
<dbReference type="InterPro" id="IPR023214">
    <property type="entry name" value="HAD_sf"/>
</dbReference>
<dbReference type="Gene3D" id="3.40.50.1000">
    <property type="entry name" value="HAD superfamily/HAD-like"/>
    <property type="match status" value="1"/>
</dbReference>